<dbReference type="InterPro" id="IPR002347">
    <property type="entry name" value="SDR_fam"/>
</dbReference>
<evidence type="ECO:0000313" key="4">
    <source>
        <dbReference type="Proteomes" id="UP001232536"/>
    </source>
</evidence>
<dbReference type="RefSeq" id="WP_304600925.1">
    <property type="nucleotide sequence ID" value="NZ_JAUQYO010000001.1"/>
</dbReference>
<dbReference type="EMBL" id="JAUQYP010000001">
    <property type="protein sequence ID" value="MDO8107294.1"/>
    <property type="molecule type" value="Genomic_DNA"/>
</dbReference>
<sequence>MDETSGRRVLVTGASAGIGAATARRLAAEGWSVVAVARREERLAALAAATGIEVRVCDVTSAADVAELAAHLAATGGVDAVVNNAGGALGLEPIAETDVELWRRMYDVNVLGTLRITQAVLPMLRERGGDVVVITSTAALAPYPGGAGYTGVKHAQRMLAETLRWELVGEPIRVIDIAPGAVETEFATVRFAGDVERAAQVYAGYTPLTADDIADTISWSLSRPPHVNIDRIVVRPRAQANNTTIARSQD</sequence>
<dbReference type="PRINTS" id="PR00081">
    <property type="entry name" value="GDHRDH"/>
</dbReference>
<keyword evidence="2 3" id="KW-0560">Oxidoreductase</keyword>
<dbReference type="Proteomes" id="UP001232536">
    <property type="component" value="Unassembled WGS sequence"/>
</dbReference>
<dbReference type="Pfam" id="PF00106">
    <property type="entry name" value="adh_short"/>
    <property type="match status" value="1"/>
</dbReference>
<dbReference type="Gene3D" id="3.40.50.720">
    <property type="entry name" value="NAD(P)-binding Rossmann-like Domain"/>
    <property type="match status" value="1"/>
</dbReference>
<keyword evidence="4" id="KW-1185">Reference proteome</keyword>
<dbReference type="EC" id="1.-.-.-" evidence="3"/>
<dbReference type="GO" id="GO:0016491">
    <property type="term" value="F:oxidoreductase activity"/>
    <property type="evidence" value="ECO:0007669"/>
    <property type="project" value="UniProtKB-KW"/>
</dbReference>
<evidence type="ECO:0000256" key="1">
    <source>
        <dbReference type="ARBA" id="ARBA00006484"/>
    </source>
</evidence>
<comment type="caution">
    <text evidence="3">The sequence shown here is derived from an EMBL/GenBank/DDBJ whole genome shotgun (WGS) entry which is preliminary data.</text>
</comment>
<dbReference type="SUPFAM" id="SSF51735">
    <property type="entry name" value="NAD(P)-binding Rossmann-fold domains"/>
    <property type="match status" value="1"/>
</dbReference>
<reference evidence="3 4" key="1">
    <citation type="submission" date="2023-07" db="EMBL/GenBank/DDBJ databases">
        <title>Description of novel actinomycetes strains, isolated from tidal flat sediment.</title>
        <authorList>
            <person name="Lu C."/>
        </authorList>
    </citation>
    <scope>NUCLEOTIDE SEQUENCE [LARGE SCALE GENOMIC DNA]</scope>
    <source>
        <strain evidence="3 4">SYSU T00b441</strain>
    </source>
</reference>
<evidence type="ECO:0000256" key="2">
    <source>
        <dbReference type="ARBA" id="ARBA00023002"/>
    </source>
</evidence>
<organism evidence="3 4">
    <name type="scientific">Actinotalea lenta</name>
    <dbReference type="NCBI Taxonomy" id="3064654"/>
    <lineage>
        <taxon>Bacteria</taxon>
        <taxon>Bacillati</taxon>
        <taxon>Actinomycetota</taxon>
        <taxon>Actinomycetes</taxon>
        <taxon>Micrococcales</taxon>
        <taxon>Cellulomonadaceae</taxon>
        <taxon>Actinotalea</taxon>
    </lineage>
</organism>
<proteinExistence type="inferred from homology"/>
<evidence type="ECO:0000313" key="3">
    <source>
        <dbReference type="EMBL" id="MDO8107294.1"/>
    </source>
</evidence>
<dbReference type="PANTHER" id="PTHR42901:SF1">
    <property type="entry name" value="ALCOHOL DEHYDROGENASE"/>
    <property type="match status" value="1"/>
</dbReference>
<name>A0ABT9D8S0_9CELL</name>
<dbReference type="PANTHER" id="PTHR42901">
    <property type="entry name" value="ALCOHOL DEHYDROGENASE"/>
    <property type="match status" value="1"/>
</dbReference>
<comment type="similarity">
    <text evidence="1">Belongs to the short-chain dehydrogenases/reductases (SDR) family.</text>
</comment>
<protein>
    <submittedName>
        <fullName evidence="3">SDR family oxidoreductase</fullName>
        <ecNumber evidence="3">1.-.-.-</ecNumber>
    </submittedName>
</protein>
<accession>A0ABT9D8S0</accession>
<dbReference type="InterPro" id="IPR036291">
    <property type="entry name" value="NAD(P)-bd_dom_sf"/>
</dbReference>
<gene>
    <name evidence="3" type="ORF">Q6348_08820</name>
</gene>